<evidence type="ECO:0000313" key="4">
    <source>
        <dbReference type="EMBL" id="MBC8362328.1"/>
    </source>
</evidence>
<dbReference type="NCBIfam" id="TIGR00104">
    <property type="entry name" value="tRNA_TsaA"/>
    <property type="match status" value="1"/>
</dbReference>
<name>A0A8J6NYE4_9BACT</name>
<evidence type="ECO:0000259" key="3">
    <source>
        <dbReference type="PROSITE" id="PS51668"/>
    </source>
</evidence>
<proteinExistence type="inferred from homology"/>
<dbReference type="Proteomes" id="UP000603434">
    <property type="component" value="Unassembled WGS sequence"/>
</dbReference>
<dbReference type="PROSITE" id="PS51668">
    <property type="entry name" value="TSAA_2"/>
    <property type="match status" value="1"/>
</dbReference>
<dbReference type="EMBL" id="JACNJH010000182">
    <property type="protein sequence ID" value="MBC8362328.1"/>
    <property type="molecule type" value="Genomic_DNA"/>
</dbReference>
<dbReference type="Gene3D" id="2.40.30.70">
    <property type="entry name" value="YaeB-like"/>
    <property type="match status" value="1"/>
</dbReference>
<dbReference type="PANTHER" id="PTHR12818">
    <property type="entry name" value="TRNA (ADENINE(37)-N6)-METHYLTRANSFERASE"/>
    <property type="match status" value="1"/>
</dbReference>
<feature type="domain" description="TsaA-like" evidence="3">
    <location>
        <begin position="3"/>
        <end position="134"/>
    </location>
</feature>
<dbReference type="Pfam" id="PF01980">
    <property type="entry name" value="TrmO_N"/>
    <property type="match status" value="1"/>
</dbReference>
<dbReference type="SUPFAM" id="SSF118196">
    <property type="entry name" value="YaeB-like"/>
    <property type="match status" value="1"/>
</dbReference>
<comment type="similarity">
    <text evidence="2">Belongs to the tRNA methyltransferase O family.</text>
</comment>
<keyword evidence="1" id="KW-0949">S-adenosyl-L-methionine</keyword>
<organism evidence="4 5">
    <name type="scientific">Candidatus Desulfatibia profunda</name>
    <dbReference type="NCBI Taxonomy" id="2841695"/>
    <lineage>
        <taxon>Bacteria</taxon>
        <taxon>Pseudomonadati</taxon>
        <taxon>Thermodesulfobacteriota</taxon>
        <taxon>Desulfobacteria</taxon>
        <taxon>Desulfobacterales</taxon>
        <taxon>Desulfobacterales incertae sedis</taxon>
        <taxon>Candidatus Desulfatibia</taxon>
    </lineage>
</organism>
<dbReference type="PANTHER" id="PTHR12818:SF0">
    <property type="entry name" value="TRNA (ADENINE(37)-N6)-METHYLTRANSFERASE"/>
    <property type="match status" value="1"/>
</dbReference>
<dbReference type="CDD" id="cd09281">
    <property type="entry name" value="UPF0066"/>
    <property type="match status" value="1"/>
</dbReference>
<dbReference type="InterPro" id="IPR036414">
    <property type="entry name" value="YaeB_N_sf"/>
</dbReference>
<evidence type="ECO:0000256" key="2">
    <source>
        <dbReference type="ARBA" id="ARBA00033753"/>
    </source>
</evidence>
<protein>
    <submittedName>
        <fullName evidence="4">tRNA (N6-threonylcarbamoyladenosine(37)-N6)-methyltransferase TrmO</fullName>
    </submittedName>
</protein>
<comment type="caution">
    <text evidence="4">The sequence shown here is derived from an EMBL/GenBank/DDBJ whole genome shotgun (WGS) entry which is preliminary data.</text>
</comment>
<accession>A0A8J6NYE4</accession>
<sequence length="153" mass="17297">MQLRPIGIIHSPHTTKDACPIQPIYSEGAEGRVEVFKEYAAGLKDIETFSHIYLLYLFDQAGEIKLVRPTFLDDEPHGVFASRHPCRPNRIGMSIVRLERREGNTLIVTSVDVLDGSPLLDIKPYIPRFDIVDSASDGWVGKQQWRPKPSGRE</sequence>
<dbReference type="InterPro" id="IPR040372">
    <property type="entry name" value="YaeB-like"/>
</dbReference>
<evidence type="ECO:0000256" key="1">
    <source>
        <dbReference type="ARBA" id="ARBA00022691"/>
    </source>
</evidence>
<dbReference type="InterPro" id="IPR023370">
    <property type="entry name" value="TrmO-like_N"/>
</dbReference>
<reference evidence="4 5" key="1">
    <citation type="submission" date="2020-08" db="EMBL/GenBank/DDBJ databases">
        <title>Bridging the membrane lipid divide: bacteria of the FCB group superphylum have the potential to synthesize archaeal ether lipids.</title>
        <authorList>
            <person name="Villanueva L."/>
            <person name="Von Meijenfeldt F.A.B."/>
            <person name="Westbye A.B."/>
            <person name="Yadav S."/>
            <person name="Hopmans E.C."/>
            <person name="Dutilh B.E."/>
            <person name="Sinninghe Damste J.S."/>
        </authorList>
    </citation>
    <scope>NUCLEOTIDE SEQUENCE [LARGE SCALE GENOMIC DNA]</scope>
    <source>
        <strain evidence="4">NIOZ-UU30</strain>
    </source>
</reference>
<dbReference type="AlphaFoldDB" id="A0A8J6NYE4"/>
<gene>
    <name evidence="4" type="primary">tsaA</name>
    <name evidence="4" type="ORF">H8E23_13125</name>
</gene>
<evidence type="ECO:0000313" key="5">
    <source>
        <dbReference type="Proteomes" id="UP000603434"/>
    </source>
</evidence>
<dbReference type="InterPro" id="IPR036413">
    <property type="entry name" value="YaeB-like_sf"/>
</dbReference>